<protein>
    <submittedName>
        <fullName evidence="1">Uncharacterized protein</fullName>
    </submittedName>
</protein>
<dbReference type="AlphaFoldDB" id="A0AAW9NUU4"/>
<comment type="caution">
    <text evidence="1">The sequence shown here is derived from an EMBL/GenBank/DDBJ whole genome shotgun (WGS) entry which is preliminary data.</text>
</comment>
<evidence type="ECO:0000313" key="2">
    <source>
        <dbReference type="Proteomes" id="UP001344888"/>
    </source>
</evidence>
<organism evidence="1 2">
    <name type="scientific">Metasolibacillus meyeri</name>
    <dbReference type="NCBI Taxonomy" id="1071052"/>
    <lineage>
        <taxon>Bacteria</taxon>
        <taxon>Bacillati</taxon>
        <taxon>Bacillota</taxon>
        <taxon>Bacilli</taxon>
        <taxon>Bacillales</taxon>
        <taxon>Caryophanaceae</taxon>
        <taxon>Metasolibacillus</taxon>
    </lineage>
</organism>
<name>A0AAW9NUU4_9BACL</name>
<dbReference type="RefSeq" id="WP_326123113.1">
    <property type="nucleotide sequence ID" value="NZ_JARSFG010000012.1"/>
</dbReference>
<dbReference type="EMBL" id="JARSFG010000012">
    <property type="protein sequence ID" value="MEC1178631.1"/>
    <property type="molecule type" value="Genomic_DNA"/>
</dbReference>
<keyword evidence="2" id="KW-1185">Reference proteome</keyword>
<evidence type="ECO:0000313" key="1">
    <source>
        <dbReference type="EMBL" id="MEC1178631.1"/>
    </source>
</evidence>
<gene>
    <name evidence="1" type="ORF">P9B03_09065</name>
</gene>
<sequence>MKLKTQLHQEQSINIPSYLKLSFYQKQLITKAIYKGLDISETKKEPLFTKKHHRPLEYDQVNEEIYQAVMEDKQNHHNSKFEIALGKAVSHEYVNLFDTSRSINIIICRLPLNQNNFDPSLYRGEHAYNNFNRLDEEEIEFESVMNEPFQTNLKFEGLSSPFGIIVYYDSINKRVFEGAQTPSQERWIYLDDISEIDQNVNIIPFTLPTLGDIDLPLKAFNDEDEEINIPLK</sequence>
<accession>A0AAW9NUU4</accession>
<proteinExistence type="predicted"/>
<reference evidence="1 2" key="1">
    <citation type="submission" date="2023-03" db="EMBL/GenBank/DDBJ databases">
        <title>Bacillus Genome Sequencing.</title>
        <authorList>
            <person name="Dunlap C."/>
        </authorList>
    </citation>
    <scope>NUCLEOTIDE SEQUENCE [LARGE SCALE GENOMIC DNA]</scope>
    <source>
        <strain evidence="1 2">B-59205</strain>
    </source>
</reference>
<dbReference type="Proteomes" id="UP001344888">
    <property type="component" value="Unassembled WGS sequence"/>
</dbReference>